<keyword evidence="2 3" id="KW-0067">ATP-binding</keyword>
<dbReference type="Gene3D" id="1.10.510.10">
    <property type="entry name" value="Transferase(Phosphotransferase) domain 1"/>
    <property type="match status" value="1"/>
</dbReference>
<accession>A0A4U0U702</accession>
<gene>
    <name evidence="6" type="ORF">B0A50_01969</name>
</gene>
<dbReference type="InterPro" id="IPR011009">
    <property type="entry name" value="Kinase-like_dom_sf"/>
</dbReference>
<comment type="caution">
    <text evidence="6">The sequence shown here is derived from an EMBL/GenBank/DDBJ whole genome shotgun (WGS) entry which is preliminary data.</text>
</comment>
<evidence type="ECO:0000259" key="5">
    <source>
        <dbReference type="PROSITE" id="PS50011"/>
    </source>
</evidence>
<dbReference type="PROSITE" id="PS00108">
    <property type="entry name" value="PROTEIN_KINASE_ST"/>
    <property type="match status" value="1"/>
</dbReference>
<dbReference type="GO" id="GO:0004672">
    <property type="term" value="F:protein kinase activity"/>
    <property type="evidence" value="ECO:0007669"/>
    <property type="project" value="InterPro"/>
</dbReference>
<dbReference type="Proteomes" id="UP000308549">
    <property type="component" value="Unassembled WGS sequence"/>
</dbReference>
<name>A0A4U0U702_9PEZI</name>
<proteinExistence type="predicted"/>
<evidence type="ECO:0000313" key="7">
    <source>
        <dbReference type="Proteomes" id="UP000308549"/>
    </source>
</evidence>
<organism evidence="6 7">
    <name type="scientific">Salinomyces thailandicus</name>
    <dbReference type="NCBI Taxonomy" id="706561"/>
    <lineage>
        <taxon>Eukaryota</taxon>
        <taxon>Fungi</taxon>
        <taxon>Dikarya</taxon>
        <taxon>Ascomycota</taxon>
        <taxon>Pezizomycotina</taxon>
        <taxon>Dothideomycetes</taxon>
        <taxon>Dothideomycetidae</taxon>
        <taxon>Mycosphaerellales</taxon>
        <taxon>Teratosphaeriaceae</taxon>
        <taxon>Salinomyces</taxon>
    </lineage>
</organism>
<dbReference type="InterPro" id="IPR017441">
    <property type="entry name" value="Protein_kinase_ATP_BS"/>
</dbReference>
<dbReference type="GO" id="GO:0005524">
    <property type="term" value="F:ATP binding"/>
    <property type="evidence" value="ECO:0007669"/>
    <property type="project" value="UniProtKB-UniRule"/>
</dbReference>
<dbReference type="InterPro" id="IPR008271">
    <property type="entry name" value="Ser/Thr_kinase_AS"/>
</dbReference>
<dbReference type="EMBL" id="NAJL01000009">
    <property type="protein sequence ID" value="TKA31001.1"/>
    <property type="molecule type" value="Genomic_DNA"/>
</dbReference>
<protein>
    <recommendedName>
        <fullName evidence="5">Protein kinase domain-containing protein</fullName>
    </recommendedName>
</protein>
<dbReference type="PROSITE" id="PS00107">
    <property type="entry name" value="PROTEIN_KINASE_ATP"/>
    <property type="match status" value="1"/>
</dbReference>
<dbReference type="PROSITE" id="PS50011">
    <property type="entry name" value="PROTEIN_KINASE_DOM"/>
    <property type="match status" value="1"/>
</dbReference>
<feature type="binding site" evidence="3">
    <location>
        <position position="188"/>
    </location>
    <ligand>
        <name>ATP</name>
        <dbReference type="ChEBI" id="CHEBI:30616"/>
    </ligand>
</feature>
<feature type="region of interest" description="Disordered" evidence="4">
    <location>
        <begin position="528"/>
        <end position="560"/>
    </location>
</feature>
<dbReference type="Pfam" id="PF00069">
    <property type="entry name" value="Pkinase"/>
    <property type="match status" value="1"/>
</dbReference>
<dbReference type="SUPFAM" id="SSF56112">
    <property type="entry name" value="Protein kinase-like (PK-like)"/>
    <property type="match status" value="1"/>
</dbReference>
<dbReference type="AlphaFoldDB" id="A0A4U0U702"/>
<evidence type="ECO:0000256" key="1">
    <source>
        <dbReference type="ARBA" id="ARBA00022741"/>
    </source>
</evidence>
<evidence type="ECO:0000256" key="2">
    <source>
        <dbReference type="ARBA" id="ARBA00022840"/>
    </source>
</evidence>
<evidence type="ECO:0000313" key="6">
    <source>
        <dbReference type="EMBL" id="TKA31001.1"/>
    </source>
</evidence>
<keyword evidence="1 3" id="KW-0547">Nucleotide-binding</keyword>
<keyword evidence="7" id="KW-1185">Reference proteome</keyword>
<dbReference type="SMART" id="SM00220">
    <property type="entry name" value="S_TKc"/>
    <property type="match status" value="1"/>
</dbReference>
<feature type="domain" description="Protein kinase" evidence="5">
    <location>
        <begin position="159"/>
        <end position="462"/>
    </location>
</feature>
<evidence type="ECO:0000256" key="3">
    <source>
        <dbReference type="PROSITE-ProRule" id="PRU10141"/>
    </source>
</evidence>
<evidence type="ECO:0000256" key="4">
    <source>
        <dbReference type="SAM" id="MobiDB-lite"/>
    </source>
</evidence>
<dbReference type="InterPro" id="IPR000719">
    <property type="entry name" value="Prot_kinase_dom"/>
</dbReference>
<dbReference type="Gene3D" id="3.30.200.20">
    <property type="entry name" value="Phosphorylase Kinase, domain 1"/>
    <property type="match status" value="1"/>
</dbReference>
<sequence>MDPQSGGRNRHRVACLVYQHKDASRPNRIRYIFSNEEVDIGRREVQSAWETEELTISTHHLRFRCIVFEEGNSKVAPLIYVRVLSRNAVTLKRPDSNNPGAQLVVGRESGDVLLNDEDVLQLTPLISLMFTSLMKNGQLLNVLDVTRQAEVHSFSREYRLSGRVLGAGVSGSVLVAVKQSNRRQVACKFVPIPDRIPGSPRLDGQLKPGEAIEHARCAAQRRESLTRECKILKAVDHPNIIRLEKVFCTSYNIYIFQELITAGDLMSYMEKVGAIDEPQTAVIMLQVLKAIDYLHDSGIAHRDIKPENILLTSWREGARIVLTDFGQARMFGAAKEVTKRPASSAVFRMQSAVGTIGYRAPELHALQDDQGYSKAIDLWSTGCITAILLTGQHIFPDDEDCHTDSQSSDEPSAADRYDLSILDNDTSWEFISRKAKSFIRGCLSLNETSRLTAKQALAHDWLTTRHYAAELAAVYSRATHDWRPRSSTTNLFEFVDTRSAVAAGLQAAAKQKAQEEIRSRYFPRLSAPKLPINAPPNSTTYIPRPRSKHTPLPSVADEAEDGETQLWVEEEAAEKRARFASPACIPSSPVRIRRNKEHGFEHLSITDLEPPETLMNASMPLPPPPEWTDSITPSQMLDEPSPPKYYSPLPTAYAMPTTIGKKRRASLADDDEIDDADAARDVPAFVTKAKKRPMWTRKDAVLR</sequence>
<dbReference type="OrthoDB" id="74764at2759"/>
<dbReference type="PANTHER" id="PTHR24347">
    <property type="entry name" value="SERINE/THREONINE-PROTEIN KINASE"/>
    <property type="match status" value="1"/>
</dbReference>
<reference evidence="6 7" key="1">
    <citation type="submission" date="2017-03" db="EMBL/GenBank/DDBJ databases">
        <title>Genomes of endolithic fungi from Antarctica.</title>
        <authorList>
            <person name="Coleine C."/>
            <person name="Masonjones S."/>
            <person name="Stajich J.E."/>
        </authorList>
    </citation>
    <scope>NUCLEOTIDE SEQUENCE [LARGE SCALE GENOMIC DNA]</scope>
    <source>
        <strain evidence="6 7">CCFEE 6315</strain>
    </source>
</reference>